<evidence type="ECO:0000259" key="4">
    <source>
        <dbReference type="PROSITE" id="PS01124"/>
    </source>
</evidence>
<name>A0A0N7F492_9PSEU</name>
<evidence type="ECO:0000313" key="6">
    <source>
        <dbReference type="Proteomes" id="UP000063699"/>
    </source>
</evidence>
<dbReference type="EMBL" id="CP012752">
    <property type="protein sequence ID" value="ALG10783.1"/>
    <property type="molecule type" value="Genomic_DNA"/>
</dbReference>
<keyword evidence="6" id="KW-1185">Reference proteome</keyword>
<dbReference type="PRINTS" id="PR00032">
    <property type="entry name" value="HTHARAC"/>
</dbReference>
<sequence>MPVLVNTADVSVREREEAWRSAVAEAFVPLDFTFPDPRGFRGEISGQTLGPVVVNRVTAGPHRAARTQRNIARTETPYYKVSMPLRGCVVLRQDGRETLLPPGDLAVYDTSRPYQVSFDDSCRLLVLMFPHRELRLPYDSVREMTARRVSGRTGIGGLVAPLLVNLASRLDEISGPQSARLADNIVDLLGTLYADLLGGSGYQPADPIHALMTRIRCFIEDNLDDPALGPEMVASASHISVGYLHKLFRAESTSVSKMIRERRLEQCRRDLVAPIARDKTVGAIGAQWGFVDAAHFSRVFKATYGVSPREYRVTHDLVV</sequence>
<organism evidence="5 6">
    <name type="scientific">Kibdelosporangium phytohabitans</name>
    <dbReference type="NCBI Taxonomy" id="860235"/>
    <lineage>
        <taxon>Bacteria</taxon>
        <taxon>Bacillati</taxon>
        <taxon>Actinomycetota</taxon>
        <taxon>Actinomycetes</taxon>
        <taxon>Pseudonocardiales</taxon>
        <taxon>Pseudonocardiaceae</taxon>
        <taxon>Kibdelosporangium</taxon>
    </lineage>
</organism>
<dbReference type="STRING" id="860235.AOZ06_31325"/>
<dbReference type="InterPro" id="IPR020449">
    <property type="entry name" value="Tscrpt_reg_AraC-type_HTH"/>
</dbReference>
<evidence type="ECO:0000256" key="2">
    <source>
        <dbReference type="ARBA" id="ARBA00023125"/>
    </source>
</evidence>
<reference evidence="5 6" key="1">
    <citation type="submission" date="2015-07" db="EMBL/GenBank/DDBJ databases">
        <title>Genome sequencing of Kibdelosporangium phytohabitans.</title>
        <authorList>
            <person name="Qin S."/>
            <person name="Xing K."/>
        </authorList>
    </citation>
    <scope>NUCLEOTIDE SEQUENCE [LARGE SCALE GENOMIC DNA]</scope>
    <source>
        <strain evidence="5 6">KLBMP1111</strain>
    </source>
</reference>
<dbReference type="Proteomes" id="UP000063699">
    <property type="component" value="Chromosome"/>
</dbReference>
<protein>
    <recommendedName>
        <fullName evidence="4">HTH araC/xylS-type domain-containing protein</fullName>
    </recommendedName>
</protein>
<dbReference type="KEGG" id="kphy:AOZ06_31325"/>
<dbReference type="PANTHER" id="PTHR46796">
    <property type="entry name" value="HTH-TYPE TRANSCRIPTIONAL ACTIVATOR RHAS-RELATED"/>
    <property type="match status" value="1"/>
</dbReference>
<keyword evidence="3" id="KW-0804">Transcription</keyword>
<dbReference type="SUPFAM" id="SSF46689">
    <property type="entry name" value="Homeodomain-like"/>
    <property type="match status" value="1"/>
</dbReference>
<dbReference type="SMART" id="SM00342">
    <property type="entry name" value="HTH_ARAC"/>
    <property type="match status" value="1"/>
</dbReference>
<keyword evidence="1" id="KW-0805">Transcription regulation</keyword>
<proteinExistence type="predicted"/>
<accession>A0A0N7F492</accession>
<feature type="domain" description="HTH araC/xylS-type" evidence="4">
    <location>
        <begin position="213"/>
        <end position="314"/>
    </location>
</feature>
<dbReference type="PANTHER" id="PTHR46796:SF6">
    <property type="entry name" value="ARAC SUBFAMILY"/>
    <property type="match status" value="1"/>
</dbReference>
<dbReference type="PROSITE" id="PS01124">
    <property type="entry name" value="HTH_ARAC_FAMILY_2"/>
    <property type="match status" value="1"/>
</dbReference>
<dbReference type="RefSeq" id="WP_054292686.1">
    <property type="nucleotide sequence ID" value="NZ_CP012752.1"/>
</dbReference>
<keyword evidence="2" id="KW-0238">DNA-binding</keyword>
<dbReference type="Pfam" id="PF12833">
    <property type="entry name" value="HTH_18"/>
    <property type="match status" value="1"/>
</dbReference>
<dbReference type="GO" id="GO:0043565">
    <property type="term" value="F:sequence-specific DNA binding"/>
    <property type="evidence" value="ECO:0007669"/>
    <property type="project" value="InterPro"/>
</dbReference>
<dbReference type="InterPro" id="IPR050204">
    <property type="entry name" value="AraC_XylS_family_regulators"/>
</dbReference>
<dbReference type="InterPro" id="IPR018060">
    <property type="entry name" value="HTH_AraC"/>
</dbReference>
<dbReference type="Gene3D" id="1.10.10.60">
    <property type="entry name" value="Homeodomain-like"/>
    <property type="match status" value="1"/>
</dbReference>
<gene>
    <name evidence="5" type="ORF">AOZ06_31325</name>
</gene>
<evidence type="ECO:0000313" key="5">
    <source>
        <dbReference type="EMBL" id="ALG10783.1"/>
    </source>
</evidence>
<dbReference type="Pfam" id="PF14525">
    <property type="entry name" value="AraC_binding_2"/>
    <property type="match status" value="1"/>
</dbReference>
<evidence type="ECO:0000256" key="1">
    <source>
        <dbReference type="ARBA" id="ARBA00023015"/>
    </source>
</evidence>
<evidence type="ECO:0000256" key="3">
    <source>
        <dbReference type="ARBA" id="ARBA00023163"/>
    </source>
</evidence>
<dbReference type="InterPro" id="IPR035418">
    <property type="entry name" value="AraC-bd_2"/>
</dbReference>
<dbReference type="GO" id="GO:0003700">
    <property type="term" value="F:DNA-binding transcription factor activity"/>
    <property type="evidence" value="ECO:0007669"/>
    <property type="project" value="InterPro"/>
</dbReference>
<dbReference type="AlphaFoldDB" id="A0A0N7F492"/>
<dbReference type="InterPro" id="IPR009057">
    <property type="entry name" value="Homeodomain-like_sf"/>
</dbReference>